<evidence type="ECO:0000313" key="5">
    <source>
        <dbReference type="Proteomes" id="UP000434957"/>
    </source>
</evidence>
<accession>A0A6A3J8Z1</accession>
<name>A0A6A3J8Z1_9STRA</name>
<dbReference type="EMBL" id="QXFT01002030">
    <property type="protein sequence ID" value="KAE9305308.1"/>
    <property type="molecule type" value="Genomic_DNA"/>
</dbReference>
<dbReference type="EMBL" id="QXFU01002138">
    <property type="protein sequence ID" value="KAE8989898.1"/>
    <property type="molecule type" value="Genomic_DNA"/>
</dbReference>
<evidence type="ECO:0000313" key="6">
    <source>
        <dbReference type="Proteomes" id="UP000435112"/>
    </source>
</evidence>
<reference evidence="4 6" key="1">
    <citation type="submission" date="2018-09" db="EMBL/GenBank/DDBJ databases">
        <title>Genomic investigation of the strawberry pathogen Phytophthora fragariae indicates pathogenicity is determined by transcriptional variation in three key races.</title>
        <authorList>
            <person name="Adams T.M."/>
            <person name="Armitage A.D."/>
            <person name="Sobczyk M.K."/>
            <person name="Bates H.J."/>
            <person name="Dunwell J.M."/>
            <person name="Nellist C.F."/>
            <person name="Harrison R.J."/>
        </authorList>
    </citation>
    <scope>NUCLEOTIDE SEQUENCE [LARGE SCALE GENOMIC DNA]</scope>
    <source>
        <strain evidence="2 4">SCRP249</strain>
        <strain evidence="1 6">SCRP324</strain>
        <strain evidence="3 5">SCRP333</strain>
    </source>
</reference>
<organism evidence="1 6">
    <name type="scientific">Phytophthora rubi</name>
    <dbReference type="NCBI Taxonomy" id="129364"/>
    <lineage>
        <taxon>Eukaryota</taxon>
        <taxon>Sar</taxon>
        <taxon>Stramenopiles</taxon>
        <taxon>Oomycota</taxon>
        <taxon>Peronosporomycetes</taxon>
        <taxon>Peronosporales</taxon>
        <taxon>Peronosporaceae</taxon>
        <taxon>Phytophthora</taxon>
    </lineage>
</organism>
<dbReference type="OrthoDB" id="10282804at2759"/>
<evidence type="ECO:0000313" key="2">
    <source>
        <dbReference type="EMBL" id="KAE8993466.1"/>
    </source>
</evidence>
<dbReference type="Proteomes" id="UP000435112">
    <property type="component" value="Unassembled WGS sequence"/>
</dbReference>
<proteinExistence type="predicted"/>
<comment type="caution">
    <text evidence="1">The sequence shown here is derived from an EMBL/GenBank/DDBJ whole genome shotgun (WGS) entry which is preliminary data.</text>
</comment>
<evidence type="ECO:0000313" key="1">
    <source>
        <dbReference type="EMBL" id="KAE8989898.1"/>
    </source>
</evidence>
<dbReference type="Proteomes" id="UP000434957">
    <property type="component" value="Unassembled WGS sequence"/>
</dbReference>
<protein>
    <submittedName>
        <fullName evidence="1">Uncharacterized protein</fullName>
    </submittedName>
</protein>
<sequence>MFIVAFKYAMPEVCAGSITADVAQGKLVDMHGNTQ</sequence>
<dbReference type="EMBL" id="QXFV01002064">
    <property type="protein sequence ID" value="KAE8993466.1"/>
    <property type="molecule type" value="Genomic_DNA"/>
</dbReference>
<dbReference type="Proteomes" id="UP000429607">
    <property type="component" value="Unassembled WGS sequence"/>
</dbReference>
<evidence type="ECO:0000313" key="4">
    <source>
        <dbReference type="Proteomes" id="UP000429607"/>
    </source>
</evidence>
<keyword evidence="5" id="KW-1185">Reference proteome</keyword>
<gene>
    <name evidence="2" type="ORF">PR001_g20668</name>
    <name evidence="1" type="ORF">PR002_g21313</name>
    <name evidence="3" type="ORF">PR003_g21535</name>
</gene>
<dbReference type="AlphaFoldDB" id="A0A6A3J8Z1"/>
<evidence type="ECO:0000313" key="3">
    <source>
        <dbReference type="EMBL" id="KAE9305308.1"/>
    </source>
</evidence>